<comment type="caution">
    <text evidence="1">The sequence shown here is derived from an EMBL/GenBank/DDBJ whole genome shotgun (WGS) entry which is preliminary data.</text>
</comment>
<organism evidence="1 2">
    <name type="scientific">Hymenobacter saemangeumensis</name>
    <dbReference type="NCBI Taxonomy" id="1084522"/>
    <lineage>
        <taxon>Bacteria</taxon>
        <taxon>Pseudomonadati</taxon>
        <taxon>Bacteroidota</taxon>
        <taxon>Cytophagia</taxon>
        <taxon>Cytophagales</taxon>
        <taxon>Hymenobacteraceae</taxon>
        <taxon>Hymenobacter</taxon>
    </lineage>
</organism>
<evidence type="ECO:0000313" key="2">
    <source>
        <dbReference type="Proteomes" id="UP001501153"/>
    </source>
</evidence>
<evidence type="ECO:0008006" key="3">
    <source>
        <dbReference type="Google" id="ProtNLM"/>
    </source>
</evidence>
<name>A0ABP8I7E2_9BACT</name>
<keyword evidence="2" id="KW-1185">Reference proteome</keyword>
<proteinExistence type="predicted"/>
<dbReference type="Proteomes" id="UP001501153">
    <property type="component" value="Unassembled WGS sequence"/>
</dbReference>
<reference evidence="2" key="1">
    <citation type="journal article" date="2019" name="Int. J. Syst. Evol. Microbiol.">
        <title>The Global Catalogue of Microorganisms (GCM) 10K type strain sequencing project: providing services to taxonomists for standard genome sequencing and annotation.</title>
        <authorList>
            <consortium name="The Broad Institute Genomics Platform"/>
            <consortium name="The Broad Institute Genome Sequencing Center for Infectious Disease"/>
            <person name="Wu L."/>
            <person name="Ma J."/>
        </authorList>
    </citation>
    <scope>NUCLEOTIDE SEQUENCE [LARGE SCALE GENOMIC DNA]</scope>
    <source>
        <strain evidence="2">JCM 17923</strain>
    </source>
</reference>
<sequence length="225" mass="24386">MRITSLVLPGMLLLGATTLSQGQAADSSRYPAPVPAETSSNRLLLKIGLNAGRLFPFGGYFGYAARLPLSVGAEYALSPRFTLYGQADADFAIPTYAGYFRQNAVLPTAGLGLGARYYYNQAGRARQNRAHGPFTGNYLAAEGRLETLSRGAPWSKGGDAALPPREYTPSLNLLWGMQRRLGHGFLLDMNAEVGLNLVPNTYSRTFTARQLNTSLLLNLGLYFGR</sequence>
<dbReference type="EMBL" id="BAABGZ010000013">
    <property type="protein sequence ID" value="GAA4352725.1"/>
    <property type="molecule type" value="Genomic_DNA"/>
</dbReference>
<protein>
    <recommendedName>
        <fullName evidence="3">Outer membrane protein beta-barrel domain-containing protein</fullName>
    </recommendedName>
</protein>
<gene>
    <name evidence="1" type="ORF">GCM10023185_12680</name>
</gene>
<evidence type="ECO:0000313" key="1">
    <source>
        <dbReference type="EMBL" id="GAA4352725.1"/>
    </source>
</evidence>
<accession>A0ABP8I7E2</accession>
<dbReference type="RefSeq" id="WP_345234906.1">
    <property type="nucleotide sequence ID" value="NZ_BAABGZ010000013.1"/>
</dbReference>